<protein>
    <submittedName>
        <fullName evidence="1">Uncharacterized protein</fullName>
    </submittedName>
</protein>
<dbReference type="EMBL" id="JAHYIQ010000003">
    <property type="protein sequence ID" value="KAK1133731.1"/>
    <property type="molecule type" value="Genomic_DNA"/>
</dbReference>
<name>A0AA40KUQ2_9HYME</name>
<proteinExistence type="predicted"/>
<gene>
    <name evidence="1" type="ORF">K0M31_011525</name>
</gene>
<evidence type="ECO:0000313" key="2">
    <source>
        <dbReference type="Proteomes" id="UP001177670"/>
    </source>
</evidence>
<keyword evidence="2" id="KW-1185">Reference proteome</keyword>
<sequence length="138" mass="15605">MRIRVQVAKVTATCEETHDELKITPIVYLPRIPRYVGGAFVQTEIACLLELSASYRSRKKIDREAIDNRGESTRETRSCKLVAVVTERHVPVARALSAKRNLDTAQNLDRTHLKKGEVPIRENNNTPCSTFPRLVPIP</sequence>
<comment type="caution">
    <text evidence="1">The sequence shown here is derived from an EMBL/GenBank/DDBJ whole genome shotgun (WGS) entry which is preliminary data.</text>
</comment>
<evidence type="ECO:0000313" key="1">
    <source>
        <dbReference type="EMBL" id="KAK1133731.1"/>
    </source>
</evidence>
<reference evidence="1" key="1">
    <citation type="submission" date="2021-10" db="EMBL/GenBank/DDBJ databases">
        <title>Melipona bicolor Genome sequencing and assembly.</title>
        <authorList>
            <person name="Araujo N.S."/>
            <person name="Arias M.C."/>
        </authorList>
    </citation>
    <scope>NUCLEOTIDE SEQUENCE</scope>
    <source>
        <strain evidence="1">USP_2M_L1-L4_2017</strain>
        <tissue evidence="1">Whole body</tissue>
    </source>
</reference>
<organism evidence="1 2">
    <name type="scientific">Melipona bicolor</name>
    <dbReference type="NCBI Taxonomy" id="60889"/>
    <lineage>
        <taxon>Eukaryota</taxon>
        <taxon>Metazoa</taxon>
        <taxon>Ecdysozoa</taxon>
        <taxon>Arthropoda</taxon>
        <taxon>Hexapoda</taxon>
        <taxon>Insecta</taxon>
        <taxon>Pterygota</taxon>
        <taxon>Neoptera</taxon>
        <taxon>Endopterygota</taxon>
        <taxon>Hymenoptera</taxon>
        <taxon>Apocrita</taxon>
        <taxon>Aculeata</taxon>
        <taxon>Apoidea</taxon>
        <taxon>Anthophila</taxon>
        <taxon>Apidae</taxon>
        <taxon>Melipona</taxon>
    </lineage>
</organism>
<dbReference type="AlphaFoldDB" id="A0AA40KUQ2"/>
<accession>A0AA40KUQ2</accession>
<dbReference type="Proteomes" id="UP001177670">
    <property type="component" value="Unassembled WGS sequence"/>
</dbReference>